<protein>
    <recommendedName>
        <fullName evidence="8 9">7-methyl-GTP pyrophosphatase</fullName>
        <shortName evidence="9">m(7)GTP pyrophosphatase</shortName>
        <ecNumber evidence="9">3.6.1.-</ecNumber>
    </recommendedName>
</protein>
<keyword evidence="12" id="KW-1185">Reference proteome</keyword>
<evidence type="ECO:0000256" key="1">
    <source>
        <dbReference type="ARBA" id="ARBA00004496"/>
    </source>
</evidence>
<evidence type="ECO:0000256" key="7">
    <source>
        <dbReference type="ARBA" id="ARBA00060749"/>
    </source>
</evidence>
<keyword evidence="2 9" id="KW-0963">Cytoplasm</keyword>
<dbReference type="PANTHER" id="PTHR43213:SF10">
    <property type="entry name" value="7-METHYL-GTP PYROPHOSPHATASE"/>
    <property type="match status" value="1"/>
</dbReference>
<evidence type="ECO:0000256" key="3">
    <source>
        <dbReference type="ARBA" id="ARBA00022801"/>
    </source>
</evidence>
<evidence type="ECO:0000256" key="5">
    <source>
        <dbReference type="ARBA" id="ARBA00050213"/>
    </source>
</evidence>
<dbReference type="GO" id="GO:0009117">
    <property type="term" value="P:nucleotide metabolic process"/>
    <property type="evidence" value="ECO:0007669"/>
    <property type="project" value="UniProtKB-KW"/>
</dbReference>
<dbReference type="GO" id="GO:0047429">
    <property type="term" value="F:nucleoside triphosphate diphosphatase activity"/>
    <property type="evidence" value="ECO:0007669"/>
    <property type="project" value="InterPro"/>
</dbReference>
<comment type="cofactor">
    <cofactor evidence="9">
        <name>a divalent metal cation</name>
        <dbReference type="ChEBI" id="CHEBI:60240"/>
    </cofactor>
</comment>
<dbReference type="PATRIC" id="fig|151081.8.peg.568"/>
<sequence length="195" mass="21556">MKLAFILASSSPFRQQLLKKIIPEFTHFSPDIDETPEHNEAPEVLVRRLALAKANAAHQHYNKGIVIGSDQVAVHQGDILGKPHTVARAQQQLARFSGDEVTFLTSLALLDLETDKTQVVVEPFTVQFRTLSEQQIANYIAKEQPLNCAGSFKSEGLGVCLFARMQGNDANSLIGLPLLQLNTMLLNWQIDPLAL</sequence>
<keyword evidence="3 9" id="KW-0378">Hydrolase</keyword>
<dbReference type="RefSeq" id="WP_045978429.1">
    <property type="nucleotide sequence ID" value="NZ_JXXY01000002.1"/>
</dbReference>
<dbReference type="InterPro" id="IPR029001">
    <property type="entry name" value="ITPase-like_fam"/>
</dbReference>
<accession>A0A0F4PW25</accession>
<evidence type="ECO:0000256" key="4">
    <source>
        <dbReference type="ARBA" id="ARBA00023080"/>
    </source>
</evidence>
<dbReference type="SUPFAM" id="SSF52972">
    <property type="entry name" value="ITPase-like"/>
    <property type="match status" value="1"/>
</dbReference>
<organism evidence="10 12">
    <name type="scientific">Pseudoalteromonas ruthenica</name>
    <dbReference type="NCBI Taxonomy" id="151081"/>
    <lineage>
        <taxon>Bacteria</taxon>
        <taxon>Pseudomonadati</taxon>
        <taxon>Pseudomonadota</taxon>
        <taxon>Gammaproteobacteria</taxon>
        <taxon>Alteromonadales</taxon>
        <taxon>Pseudoalteromonadaceae</taxon>
        <taxon>Pseudoalteromonas</taxon>
    </lineage>
</organism>
<comment type="function">
    <text evidence="6 9">Nucleoside triphosphate pyrophosphatase that hydrolyzes 7-methyl-GTP (m(7)GTP). May have a dual role in cell division arrest and in preventing the incorporation of modified nucleotides into cellular nucleic acids.</text>
</comment>
<dbReference type="GO" id="GO:0005737">
    <property type="term" value="C:cytoplasm"/>
    <property type="evidence" value="ECO:0007669"/>
    <property type="project" value="UniProtKB-SubCell"/>
</dbReference>
<name>A0A0F4PW25_9GAMM</name>
<comment type="catalytic activity">
    <reaction evidence="5 9">
        <text>N(7)-methyl-GTP + H2O = N(7)-methyl-GMP + diphosphate + H(+)</text>
        <dbReference type="Rhea" id="RHEA:58744"/>
        <dbReference type="ChEBI" id="CHEBI:15377"/>
        <dbReference type="ChEBI" id="CHEBI:15378"/>
        <dbReference type="ChEBI" id="CHEBI:33019"/>
        <dbReference type="ChEBI" id="CHEBI:58285"/>
        <dbReference type="ChEBI" id="CHEBI:87133"/>
    </reaction>
</comment>
<dbReference type="OrthoDB" id="9813694at2"/>
<evidence type="ECO:0000313" key="11">
    <source>
        <dbReference type="EMBL" id="TMP88646.1"/>
    </source>
</evidence>
<dbReference type="Proteomes" id="UP000305874">
    <property type="component" value="Unassembled WGS sequence"/>
</dbReference>
<evidence type="ECO:0000256" key="8">
    <source>
        <dbReference type="ARBA" id="ARBA00068163"/>
    </source>
</evidence>
<dbReference type="NCBIfam" id="TIGR00172">
    <property type="entry name" value="maf"/>
    <property type="match status" value="1"/>
</dbReference>
<reference evidence="10 12" key="1">
    <citation type="journal article" date="2015" name="BMC Genomics">
        <title>Genome mining reveals unlocked bioactive potential of marine Gram-negative bacteria.</title>
        <authorList>
            <person name="Machado H."/>
            <person name="Sonnenschein E.C."/>
            <person name="Melchiorsen J."/>
            <person name="Gram L."/>
        </authorList>
    </citation>
    <scope>NUCLEOTIDE SEQUENCE [LARGE SCALE GENOMIC DNA]</scope>
    <source>
        <strain evidence="10 12">S3137</strain>
    </source>
</reference>
<dbReference type="FunFam" id="3.90.950.10:FF:000005">
    <property type="entry name" value="7-methyl-GTP pyrophosphatase"/>
    <property type="match status" value="1"/>
</dbReference>
<keyword evidence="4 9" id="KW-0546">Nucleotide metabolism</keyword>
<dbReference type="STRING" id="151081.TW72_08120"/>
<feature type="site" description="Important for substrate specificity" evidence="9">
    <location>
        <position position="155"/>
    </location>
</feature>
<dbReference type="GeneID" id="58228453"/>
<dbReference type="Pfam" id="PF02545">
    <property type="entry name" value="Maf"/>
    <property type="match status" value="1"/>
</dbReference>
<dbReference type="EMBL" id="PNCG01000002">
    <property type="protein sequence ID" value="TMP88646.1"/>
    <property type="molecule type" value="Genomic_DNA"/>
</dbReference>
<evidence type="ECO:0000313" key="13">
    <source>
        <dbReference type="Proteomes" id="UP000305874"/>
    </source>
</evidence>
<dbReference type="AlphaFoldDB" id="A0A0F4PW25"/>
<evidence type="ECO:0000313" key="10">
    <source>
        <dbReference type="EMBL" id="KJY99617.1"/>
    </source>
</evidence>
<comment type="similarity">
    <text evidence="7 9">Belongs to the Maf family. YceF subfamily.</text>
</comment>
<reference evidence="13" key="3">
    <citation type="submission" date="2019-06" db="EMBL/GenBank/DDBJ databases">
        <title>Co-occurence of chitin degradation, pigmentation and bioactivity in marine Pseudoalteromonas.</title>
        <authorList>
            <person name="Sonnenschein E.C."/>
            <person name="Bech P.K."/>
        </authorList>
    </citation>
    <scope>NUCLEOTIDE SEQUENCE [LARGE SCALE GENOMIC DNA]</scope>
    <source>
        <strain evidence="13">S2897</strain>
    </source>
</reference>
<dbReference type="PANTHER" id="PTHR43213">
    <property type="entry name" value="BIFUNCTIONAL DTTP/UTP PYROPHOSPHATASE/METHYLTRANSFERASE PROTEIN-RELATED"/>
    <property type="match status" value="1"/>
</dbReference>
<dbReference type="EMBL" id="JXXZ01000007">
    <property type="protein sequence ID" value="KJY99617.1"/>
    <property type="molecule type" value="Genomic_DNA"/>
</dbReference>
<gene>
    <name evidence="11" type="ORF">CWC05_04230</name>
    <name evidence="10" type="ORF">TW72_08120</name>
</gene>
<dbReference type="CDD" id="cd00555">
    <property type="entry name" value="Maf"/>
    <property type="match status" value="1"/>
</dbReference>
<dbReference type="InterPro" id="IPR003697">
    <property type="entry name" value="Maf-like"/>
</dbReference>
<dbReference type="PIRSF" id="PIRSF006305">
    <property type="entry name" value="Maf"/>
    <property type="match status" value="1"/>
</dbReference>
<evidence type="ECO:0000256" key="2">
    <source>
        <dbReference type="ARBA" id="ARBA00022490"/>
    </source>
</evidence>
<evidence type="ECO:0000256" key="6">
    <source>
        <dbReference type="ARBA" id="ARBA00053369"/>
    </source>
</evidence>
<comment type="caution">
    <text evidence="9">Lacks conserved residue(s) required for the propagation of feature annotation.</text>
</comment>
<dbReference type="eggNOG" id="COG0424">
    <property type="taxonomic scope" value="Bacteria"/>
</dbReference>
<feature type="site" description="Important for substrate specificity" evidence="9">
    <location>
        <position position="71"/>
    </location>
</feature>
<feature type="active site" description="Proton acceptor" evidence="9">
    <location>
        <position position="70"/>
    </location>
</feature>
<dbReference type="EC" id="3.6.1.-" evidence="9"/>
<dbReference type="Proteomes" id="UP000033664">
    <property type="component" value="Unassembled WGS sequence"/>
</dbReference>
<reference evidence="11" key="4">
    <citation type="submission" date="2019-09" db="EMBL/GenBank/DDBJ databases">
        <title>Co-occurence of chitin degradation, pigmentation and bioactivity in marine Pseudoalteromonas.</title>
        <authorList>
            <person name="Sonnenschein E.C."/>
            <person name="Bech P.K."/>
        </authorList>
    </citation>
    <scope>NUCLEOTIDE SEQUENCE</scope>
    <source>
        <strain evidence="11">S2897</strain>
    </source>
</reference>
<evidence type="ECO:0000313" key="12">
    <source>
        <dbReference type="Proteomes" id="UP000033664"/>
    </source>
</evidence>
<feature type="site" description="Important for substrate specificity" evidence="9">
    <location>
        <position position="13"/>
    </location>
</feature>
<evidence type="ECO:0000256" key="9">
    <source>
        <dbReference type="HAMAP-Rule" id="MF_00528"/>
    </source>
</evidence>
<proteinExistence type="inferred from homology"/>
<reference evidence="11 13" key="2">
    <citation type="submission" date="2017-12" db="EMBL/GenBank/DDBJ databases">
        <authorList>
            <person name="Paulsen S."/>
            <person name="Gram L.K."/>
        </authorList>
    </citation>
    <scope>NUCLEOTIDE SEQUENCE [LARGE SCALE GENOMIC DNA]</scope>
    <source>
        <strain evidence="11 13">S2897</strain>
    </source>
</reference>
<dbReference type="Gene3D" id="3.90.950.10">
    <property type="match status" value="1"/>
</dbReference>
<comment type="subcellular location">
    <subcellularLocation>
        <location evidence="1 9">Cytoplasm</location>
    </subcellularLocation>
</comment>
<comment type="caution">
    <text evidence="10">The sequence shown here is derived from an EMBL/GenBank/DDBJ whole genome shotgun (WGS) entry which is preliminary data.</text>
</comment>
<dbReference type="HAMAP" id="MF_00528">
    <property type="entry name" value="Maf"/>
    <property type="match status" value="1"/>
</dbReference>